<evidence type="ECO:0000256" key="9">
    <source>
        <dbReference type="ARBA" id="ARBA00022989"/>
    </source>
</evidence>
<evidence type="ECO:0000256" key="4">
    <source>
        <dbReference type="ARBA" id="ARBA00010441"/>
    </source>
</evidence>
<keyword evidence="13" id="KW-1208">Phospholipid metabolism</keyword>
<keyword evidence="10" id="KW-0443">Lipid metabolism</keyword>
<comment type="catalytic activity">
    <reaction evidence="14">
        <text>a CDP-1,2-diacyl-sn-glycerol + sn-glycerol 3-phosphate = a 1,2-diacyl-sn-glycero-3-phospho-(1'-sn-glycero-3'-phosphate) + CMP + H(+)</text>
        <dbReference type="Rhea" id="RHEA:12593"/>
        <dbReference type="ChEBI" id="CHEBI:15378"/>
        <dbReference type="ChEBI" id="CHEBI:57597"/>
        <dbReference type="ChEBI" id="CHEBI:58332"/>
        <dbReference type="ChEBI" id="CHEBI:60110"/>
        <dbReference type="ChEBI" id="CHEBI:60377"/>
        <dbReference type="EC" id="2.7.8.5"/>
    </reaction>
</comment>
<evidence type="ECO:0000256" key="7">
    <source>
        <dbReference type="ARBA" id="ARBA00022516"/>
    </source>
</evidence>
<comment type="caution">
    <text evidence="16">The sequence shown here is derived from an EMBL/GenBank/DDBJ whole genome shotgun (WGS) entry which is preliminary data.</text>
</comment>
<evidence type="ECO:0000256" key="8">
    <source>
        <dbReference type="ARBA" id="ARBA00022692"/>
    </source>
</evidence>
<dbReference type="InterPro" id="IPR000462">
    <property type="entry name" value="CDP-OH_P_trans"/>
</dbReference>
<feature type="transmembrane region" description="Helical" evidence="15">
    <location>
        <begin position="96"/>
        <end position="119"/>
    </location>
</feature>
<dbReference type="OrthoDB" id="9796672at2"/>
<comment type="pathway">
    <text evidence="2">Phospholipid metabolism; phosphatidylglycerol biosynthesis; phosphatidylglycerol from CDP-diacylglycerol: step 1/2.</text>
</comment>
<dbReference type="AlphaFoldDB" id="A0A3L7AKE5"/>
<dbReference type="GO" id="GO:0016020">
    <property type="term" value="C:membrane"/>
    <property type="evidence" value="ECO:0007669"/>
    <property type="project" value="UniProtKB-SubCell"/>
</dbReference>
<evidence type="ECO:0000256" key="2">
    <source>
        <dbReference type="ARBA" id="ARBA00005042"/>
    </source>
</evidence>
<dbReference type="Pfam" id="PF01066">
    <property type="entry name" value="CDP-OH_P_transf"/>
    <property type="match status" value="1"/>
</dbReference>
<dbReference type="RefSeq" id="WP_121622565.1">
    <property type="nucleotide sequence ID" value="NZ_JACIIW010000002.1"/>
</dbReference>
<keyword evidence="12" id="KW-0594">Phospholipid biosynthesis</keyword>
<feature type="transmembrane region" description="Helical" evidence="15">
    <location>
        <begin position="6"/>
        <end position="23"/>
    </location>
</feature>
<sequence>MSLPNIITLIRILLVPVVIWAIASERTQLAFWLFVVAGISDALDGLIAKKFGMQTELGSYLDPLADKALLVSIYVMLAATSLVPSWIAIAVVTRDVLIVGAVLLSQVLARPVAIAPLLVSKANTLAQICFAAFVLASTGFGIEAPQLMELGLVAVGLLTGVSAAAYLAEWTRHMAK</sequence>
<dbReference type="GO" id="GO:0008444">
    <property type="term" value="F:CDP-diacylglycerol-glycerol-3-phosphate 3-phosphatidyltransferase activity"/>
    <property type="evidence" value="ECO:0007669"/>
    <property type="project" value="UniProtKB-EC"/>
</dbReference>
<evidence type="ECO:0000256" key="10">
    <source>
        <dbReference type="ARBA" id="ARBA00023098"/>
    </source>
</evidence>
<keyword evidence="11 15" id="KW-0472">Membrane</keyword>
<evidence type="ECO:0000256" key="12">
    <source>
        <dbReference type="ARBA" id="ARBA00023209"/>
    </source>
</evidence>
<dbReference type="EMBL" id="RCTF01000004">
    <property type="protein sequence ID" value="RLP80061.1"/>
    <property type="molecule type" value="Genomic_DNA"/>
</dbReference>
<keyword evidence="17" id="KW-1185">Reference proteome</keyword>
<feature type="transmembrane region" description="Helical" evidence="15">
    <location>
        <begin position="30"/>
        <end position="48"/>
    </location>
</feature>
<dbReference type="EC" id="2.7.8.5" evidence="5"/>
<dbReference type="Proteomes" id="UP000269692">
    <property type="component" value="Unassembled WGS sequence"/>
</dbReference>
<evidence type="ECO:0000313" key="16">
    <source>
        <dbReference type="EMBL" id="RLP80061.1"/>
    </source>
</evidence>
<evidence type="ECO:0000256" key="1">
    <source>
        <dbReference type="ARBA" id="ARBA00004141"/>
    </source>
</evidence>
<dbReference type="InterPro" id="IPR043130">
    <property type="entry name" value="CDP-OH_PTrfase_TM_dom"/>
</dbReference>
<evidence type="ECO:0000256" key="15">
    <source>
        <dbReference type="SAM" id="Phobius"/>
    </source>
</evidence>
<dbReference type="GO" id="GO:0046474">
    <property type="term" value="P:glycerophospholipid biosynthetic process"/>
    <property type="evidence" value="ECO:0007669"/>
    <property type="project" value="TreeGrafter"/>
</dbReference>
<dbReference type="PANTHER" id="PTHR14269">
    <property type="entry name" value="CDP-DIACYLGLYCEROL--GLYCEROL-3-PHOSPHATE 3-PHOSPHATIDYLTRANSFERASE-RELATED"/>
    <property type="match status" value="1"/>
</dbReference>
<dbReference type="FunFam" id="1.20.120.1760:FF:000033">
    <property type="entry name" value="CDP-alcohol phosphatidyltransferase"/>
    <property type="match status" value="1"/>
</dbReference>
<evidence type="ECO:0000256" key="13">
    <source>
        <dbReference type="ARBA" id="ARBA00023264"/>
    </source>
</evidence>
<evidence type="ECO:0000256" key="5">
    <source>
        <dbReference type="ARBA" id="ARBA00013170"/>
    </source>
</evidence>
<comment type="pathway">
    <text evidence="3">Lipid metabolism.</text>
</comment>
<proteinExistence type="inferred from homology"/>
<organism evidence="16 17">
    <name type="scientific">Xanthobacter tagetidis</name>
    <dbReference type="NCBI Taxonomy" id="60216"/>
    <lineage>
        <taxon>Bacteria</taxon>
        <taxon>Pseudomonadati</taxon>
        <taxon>Pseudomonadota</taxon>
        <taxon>Alphaproteobacteria</taxon>
        <taxon>Hyphomicrobiales</taxon>
        <taxon>Xanthobacteraceae</taxon>
        <taxon>Xanthobacter</taxon>
    </lineage>
</organism>
<feature type="transmembrane region" description="Helical" evidence="15">
    <location>
        <begin position="68"/>
        <end position="89"/>
    </location>
</feature>
<feature type="transmembrane region" description="Helical" evidence="15">
    <location>
        <begin position="150"/>
        <end position="168"/>
    </location>
</feature>
<keyword evidence="7" id="KW-0444">Lipid biosynthesis</keyword>
<dbReference type="PANTHER" id="PTHR14269:SF62">
    <property type="entry name" value="CDP-DIACYLGLYCEROL--GLYCEROL-3-PHOSPHATE 3-PHOSPHATIDYLTRANSFERASE 1, CHLOROPLASTIC"/>
    <property type="match status" value="1"/>
</dbReference>
<evidence type="ECO:0000313" key="17">
    <source>
        <dbReference type="Proteomes" id="UP000269692"/>
    </source>
</evidence>
<keyword evidence="8 15" id="KW-0812">Transmembrane</keyword>
<keyword evidence="16" id="KW-0808">Transferase</keyword>
<gene>
    <name evidence="16" type="ORF">D9R14_06820</name>
</gene>
<dbReference type="InterPro" id="IPR004570">
    <property type="entry name" value="Phosphatidylglycerol_P_synth"/>
</dbReference>
<keyword evidence="9 15" id="KW-1133">Transmembrane helix</keyword>
<reference evidence="16 17" key="1">
    <citation type="submission" date="2018-10" db="EMBL/GenBank/DDBJ databases">
        <title>Xanthobacter tagetidis genome sequencing and assembly.</title>
        <authorList>
            <person name="Maclea K.S."/>
            <person name="Goen A.E."/>
            <person name="Fatima S.A."/>
        </authorList>
    </citation>
    <scope>NUCLEOTIDE SEQUENCE [LARGE SCALE GENOMIC DNA]</scope>
    <source>
        <strain evidence="16 17">ATCC 700314</strain>
    </source>
</reference>
<comment type="similarity">
    <text evidence="4">Belongs to the CDP-alcohol phosphatidyltransferase class-I family.</text>
</comment>
<dbReference type="Gene3D" id="1.20.120.1760">
    <property type="match status" value="1"/>
</dbReference>
<feature type="transmembrane region" description="Helical" evidence="15">
    <location>
        <begin position="125"/>
        <end position="143"/>
    </location>
</feature>
<evidence type="ECO:0000256" key="6">
    <source>
        <dbReference type="ARBA" id="ARBA00014944"/>
    </source>
</evidence>
<dbReference type="PIRSF" id="PIRSF000847">
    <property type="entry name" value="Phos_ph_gly_syn"/>
    <property type="match status" value="1"/>
</dbReference>
<evidence type="ECO:0000256" key="3">
    <source>
        <dbReference type="ARBA" id="ARBA00005189"/>
    </source>
</evidence>
<dbReference type="InterPro" id="IPR050324">
    <property type="entry name" value="CDP-alcohol_PTase-I"/>
</dbReference>
<name>A0A3L7AKE5_9HYPH</name>
<accession>A0A3L7AKE5</accession>
<comment type="subcellular location">
    <subcellularLocation>
        <location evidence="1">Membrane</location>
        <topology evidence="1">Multi-pass membrane protein</topology>
    </subcellularLocation>
</comment>
<protein>
    <recommendedName>
        <fullName evidence="6">CDP-diacylglycerol--glycerol-3-phosphate 3-phosphatidyltransferase</fullName>
        <ecNumber evidence="5">2.7.8.5</ecNumber>
    </recommendedName>
</protein>
<evidence type="ECO:0000256" key="11">
    <source>
        <dbReference type="ARBA" id="ARBA00023136"/>
    </source>
</evidence>
<evidence type="ECO:0000256" key="14">
    <source>
        <dbReference type="ARBA" id="ARBA00048586"/>
    </source>
</evidence>